<evidence type="ECO:0000313" key="1">
    <source>
        <dbReference type="EMBL" id="GAI28659.1"/>
    </source>
</evidence>
<dbReference type="AlphaFoldDB" id="X1PCM5"/>
<proteinExistence type="predicted"/>
<comment type="caution">
    <text evidence="1">The sequence shown here is derived from an EMBL/GenBank/DDBJ whole genome shotgun (WGS) entry which is preliminary data.</text>
</comment>
<feature type="non-terminal residue" evidence="1">
    <location>
        <position position="1"/>
    </location>
</feature>
<reference evidence="1" key="1">
    <citation type="journal article" date="2014" name="Front. Microbiol.">
        <title>High frequency of phylogenetically diverse reductive dehalogenase-homologous genes in deep subseafloor sedimentary metagenomes.</title>
        <authorList>
            <person name="Kawai M."/>
            <person name="Futagami T."/>
            <person name="Toyoda A."/>
            <person name="Takaki Y."/>
            <person name="Nishi S."/>
            <person name="Hori S."/>
            <person name="Arai W."/>
            <person name="Tsubouchi T."/>
            <person name="Morono Y."/>
            <person name="Uchiyama I."/>
            <person name="Ito T."/>
            <person name="Fujiyama A."/>
            <person name="Inagaki F."/>
            <person name="Takami H."/>
        </authorList>
    </citation>
    <scope>NUCLEOTIDE SEQUENCE</scope>
    <source>
        <strain evidence="1">Expedition CK06-06</strain>
    </source>
</reference>
<name>X1PCM5_9ZZZZ</name>
<organism evidence="1">
    <name type="scientific">marine sediment metagenome</name>
    <dbReference type="NCBI Taxonomy" id="412755"/>
    <lineage>
        <taxon>unclassified sequences</taxon>
        <taxon>metagenomes</taxon>
        <taxon>ecological metagenomes</taxon>
    </lineage>
</organism>
<accession>X1PCM5</accession>
<sequence length="39" mass="4424">PETIQGQETGYYAKGTWEHLPHFETTGLFSSKIIERGTI</sequence>
<gene>
    <name evidence="1" type="ORF">S06H3_38098</name>
</gene>
<protein>
    <submittedName>
        <fullName evidence="1">Uncharacterized protein</fullName>
    </submittedName>
</protein>
<dbReference type="EMBL" id="BARV01023195">
    <property type="protein sequence ID" value="GAI28659.1"/>
    <property type="molecule type" value="Genomic_DNA"/>
</dbReference>